<reference evidence="7 8" key="1">
    <citation type="journal article" date="2017" name="Genome Announc.">
        <title>Genome sequence of the saprophytic ascomycete Epicoccum nigrum ICMP 19927 strain isolated from New Zealand.</title>
        <authorList>
            <person name="Fokin M."/>
            <person name="Fleetwood D."/>
            <person name="Weir B.S."/>
            <person name="Villas-Boas S.G."/>
        </authorList>
    </citation>
    <scope>NUCLEOTIDE SEQUENCE [LARGE SCALE GENOMIC DNA]</scope>
    <source>
        <strain evidence="7 8">ICMP 19927</strain>
    </source>
</reference>
<name>A0A1Y2LZ17_EPING</name>
<dbReference type="Proteomes" id="UP000193240">
    <property type="component" value="Unassembled WGS sequence"/>
</dbReference>
<dbReference type="AlphaFoldDB" id="A0A1Y2LZ17"/>
<comment type="subcellular location">
    <subcellularLocation>
        <location evidence="1">Mitochondrion</location>
    </subcellularLocation>
</comment>
<dbReference type="PANTHER" id="PTHR36091:SF1">
    <property type="entry name" value="ALTERED INHERITANCE OF MITOCHONDRIA PROTEIN 9, MITOCHONDRIAL"/>
    <property type="match status" value="1"/>
</dbReference>
<dbReference type="STRING" id="105696.A0A1Y2LZ17"/>
<keyword evidence="4" id="KW-0809">Transit peptide</keyword>
<dbReference type="InterPro" id="IPR051035">
    <property type="entry name" value="Mito_inheritance_9"/>
</dbReference>
<proteinExistence type="inferred from homology"/>
<accession>A0A1Y2LZ17</accession>
<evidence type="ECO:0000256" key="3">
    <source>
        <dbReference type="ARBA" id="ARBA00016197"/>
    </source>
</evidence>
<evidence type="ECO:0000256" key="6">
    <source>
        <dbReference type="ARBA" id="ARBA00031849"/>
    </source>
</evidence>
<dbReference type="OMA" id="MAIRMIG"/>
<evidence type="ECO:0000313" key="7">
    <source>
        <dbReference type="EMBL" id="OSS48779.1"/>
    </source>
</evidence>
<evidence type="ECO:0000256" key="4">
    <source>
        <dbReference type="ARBA" id="ARBA00022946"/>
    </source>
</evidence>
<evidence type="ECO:0000313" key="8">
    <source>
        <dbReference type="Proteomes" id="UP000193240"/>
    </source>
</evidence>
<keyword evidence="8" id="KW-1185">Reference proteome</keyword>
<sequence length="156" mass="17357">MAIRMIGSLYHAKDLPSPTPDQFPDPEKSTNDETAFVVGLIIHRTFFDKKRDSAEVHRGPCPPVEEYIDSRIAREIACISDSFAYPGQQGLFRGPGQHCPSKELKIKVLQDYLKVASKVLSSDPALSKPTLWHGDLHAENIFVDPSDPTKVSNIID</sequence>
<dbReference type="SUPFAM" id="SSF56112">
    <property type="entry name" value="Protein kinase-like (PK-like)"/>
    <property type="match status" value="1"/>
</dbReference>
<protein>
    <recommendedName>
        <fullName evidence="3">Altered inheritance of mitochondria protein 9, mitochondrial</fullName>
    </recommendedName>
    <alternativeName>
        <fullName evidence="6">Found in mitochondrial proteome protein 29</fullName>
    </alternativeName>
</protein>
<dbReference type="EMBL" id="KZ107845">
    <property type="protein sequence ID" value="OSS48779.1"/>
    <property type="molecule type" value="Genomic_DNA"/>
</dbReference>
<dbReference type="PANTHER" id="PTHR36091">
    <property type="entry name" value="ALTERED INHERITANCE OF MITOCHONDRIA PROTEIN 9, MITOCHONDRIAL"/>
    <property type="match status" value="1"/>
</dbReference>
<gene>
    <name evidence="7" type="ORF">B5807_06926</name>
</gene>
<evidence type="ECO:0000256" key="5">
    <source>
        <dbReference type="ARBA" id="ARBA00023128"/>
    </source>
</evidence>
<comment type="similarity">
    <text evidence="2">Belongs to the AIM9 family.</text>
</comment>
<organism evidence="7 8">
    <name type="scientific">Epicoccum nigrum</name>
    <name type="common">Soil fungus</name>
    <name type="synonym">Epicoccum purpurascens</name>
    <dbReference type="NCBI Taxonomy" id="105696"/>
    <lineage>
        <taxon>Eukaryota</taxon>
        <taxon>Fungi</taxon>
        <taxon>Dikarya</taxon>
        <taxon>Ascomycota</taxon>
        <taxon>Pezizomycotina</taxon>
        <taxon>Dothideomycetes</taxon>
        <taxon>Pleosporomycetidae</taxon>
        <taxon>Pleosporales</taxon>
        <taxon>Pleosporineae</taxon>
        <taxon>Didymellaceae</taxon>
        <taxon>Epicoccum</taxon>
    </lineage>
</organism>
<dbReference type="Gene3D" id="3.90.1200.10">
    <property type="match status" value="1"/>
</dbReference>
<dbReference type="InterPro" id="IPR011009">
    <property type="entry name" value="Kinase-like_dom_sf"/>
</dbReference>
<dbReference type="InParanoid" id="A0A1Y2LZ17"/>
<evidence type="ECO:0000256" key="1">
    <source>
        <dbReference type="ARBA" id="ARBA00004173"/>
    </source>
</evidence>
<keyword evidence="5" id="KW-0496">Mitochondrion</keyword>
<evidence type="ECO:0000256" key="2">
    <source>
        <dbReference type="ARBA" id="ARBA00005543"/>
    </source>
</evidence>
<dbReference type="GO" id="GO:0005739">
    <property type="term" value="C:mitochondrion"/>
    <property type="evidence" value="ECO:0007669"/>
    <property type="project" value="UniProtKB-SubCell"/>
</dbReference>